<keyword evidence="4" id="KW-1185">Reference proteome</keyword>
<gene>
    <name evidence="3" type="ORF">H2LOC_017920</name>
</gene>
<evidence type="ECO:0000259" key="2">
    <source>
        <dbReference type="Pfam" id="PF14403"/>
    </source>
</evidence>
<feature type="domain" description="DUF403" evidence="1">
    <location>
        <begin position="488"/>
        <end position="793"/>
    </location>
</feature>
<dbReference type="OrthoDB" id="9804079at2"/>
<dbReference type="EMBL" id="CP046052">
    <property type="protein sequence ID" value="QGM48146.1"/>
    <property type="molecule type" value="Genomic_DNA"/>
</dbReference>
<dbReference type="SUPFAM" id="SSF56059">
    <property type="entry name" value="Glutathione synthetase ATP-binding domain-like"/>
    <property type="match status" value="1"/>
</dbReference>
<evidence type="ECO:0000313" key="3">
    <source>
        <dbReference type="EMBL" id="QGM48146.1"/>
    </source>
</evidence>
<sequence length="809" mass="89045">MDEGGRPRPHWLLLLEALAEFGEAEIDQRFARAGRRIDEMGITYRLHGEARERPAPLSRLPLLLKQAEWARIESGISQRAELLDLLLHDIYGENRLVSEGVLPALAVAGSPEYVRPMNGVKPAGDRWLRFYAADIARGADGEWRVFRDRAQAPSGPGYALENRLIMARTFPSLFRDMNVRRLASFFRDFRAGLAAAAPRADPRICLLTPGVFSETYAEQVSLARYLGLLLVEGEDLIAEDGKLFVRTIAGLKRVDVLWRRVDADWCDPLEANAASRLGAPGLFDAFRRGAIAMANPPGAGLVESRALMSLLPSLARHVLGEDLRIANVETLWCGREDAAARAMAELDQRLIKGAFGPGALGRIDARGLYAPELGACERTRLIAAMTERGMDFTAQEQMALSTTPAWVDGALQPRPFTLRVFAAATRDGWVVMPGGYCRVYDSQDPHGAYPQAGAPSADVWVLSDTQIDSATLLPPSDDAHIVRVPGVLPSRAADNLYWMGRYLERTEAVLRLVRALCNRLAEARHDDRQPIDRLLRQLVAWGCVRDDSRHMAPARLAFLAVSDRGAYGSALSAAREARRTASIARERLSQDMWQLLGGLEARLQCAPASDCGAPGLHALSEPEIVDCAESALQTIAALSGLMDENFNRVAGWSFLDLGKRIERAINTCRLARQFAEGRPTMESLDVLIELIDSQITYRSRYLSGAAQAPALDMAVLDPFNPRSVAFQVVRIDDHLAALPALLNDGVMERPRRMSTPLRAELASKEAKSIDAAAILEIEQRLLCLGEAISERYFSHRDSALAITKRAQLA</sequence>
<dbReference type="KEGG" id="mhey:H2LOC_017920"/>
<dbReference type="Pfam" id="PF14403">
    <property type="entry name" value="CP_ATPgrasp_2"/>
    <property type="match status" value="1"/>
</dbReference>
<dbReference type="InterPro" id="IPR051680">
    <property type="entry name" value="ATP-dep_Glu-Cys_Ligase-2"/>
</dbReference>
<dbReference type="Pfam" id="PF04168">
    <property type="entry name" value="Alpha-E"/>
    <property type="match status" value="1"/>
</dbReference>
<reference evidence="3 4" key="1">
    <citation type="submission" date="2019-11" db="EMBL/GenBank/DDBJ databases">
        <title>The genome sequence of Methylocystis heyeri.</title>
        <authorList>
            <person name="Oshkin I.Y."/>
            <person name="Miroshnikov K."/>
            <person name="Dedysh S.N."/>
        </authorList>
    </citation>
    <scope>NUCLEOTIDE SEQUENCE [LARGE SCALE GENOMIC DNA]</scope>
    <source>
        <strain evidence="3 4">H2</strain>
    </source>
</reference>
<protein>
    <submittedName>
        <fullName evidence="3">Uncharacterized protein</fullName>
    </submittedName>
</protein>
<organism evidence="3 4">
    <name type="scientific">Methylocystis heyeri</name>
    <dbReference type="NCBI Taxonomy" id="391905"/>
    <lineage>
        <taxon>Bacteria</taxon>
        <taxon>Pseudomonadati</taxon>
        <taxon>Pseudomonadota</taxon>
        <taxon>Alphaproteobacteria</taxon>
        <taxon>Hyphomicrobiales</taxon>
        <taxon>Methylocystaceae</taxon>
        <taxon>Methylocystis</taxon>
    </lineage>
</organism>
<dbReference type="InterPro" id="IPR007296">
    <property type="entry name" value="DUF403"/>
</dbReference>
<dbReference type="InterPro" id="IPR025841">
    <property type="entry name" value="CP_ATPgrasp_2"/>
</dbReference>
<accession>A0A6B8KIC4</accession>
<dbReference type="Proteomes" id="UP000309061">
    <property type="component" value="Chromosome"/>
</dbReference>
<dbReference type="Gene3D" id="3.40.50.11290">
    <property type="match status" value="1"/>
</dbReference>
<dbReference type="AlphaFoldDB" id="A0A6B8KIC4"/>
<dbReference type="PANTHER" id="PTHR34595:SF2">
    <property type="entry name" value="BLR2978 PROTEIN"/>
    <property type="match status" value="1"/>
</dbReference>
<evidence type="ECO:0000259" key="1">
    <source>
        <dbReference type="Pfam" id="PF04168"/>
    </source>
</evidence>
<proteinExistence type="predicted"/>
<dbReference type="PANTHER" id="PTHR34595">
    <property type="entry name" value="BLR5612 PROTEIN"/>
    <property type="match status" value="1"/>
</dbReference>
<evidence type="ECO:0000313" key="4">
    <source>
        <dbReference type="Proteomes" id="UP000309061"/>
    </source>
</evidence>
<name>A0A6B8KIC4_9HYPH</name>
<feature type="domain" description="Circularly permuted ATP-grasp type 2" evidence="2">
    <location>
        <begin position="61"/>
        <end position="439"/>
    </location>
</feature>